<dbReference type="KEGG" id="dgr:6560096"/>
<dbReference type="PANTHER" id="PTHR47148:SF1">
    <property type="entry name" value="CYTOCHROME C OXIDASE ASSEMBLY FACTOR 1 HOMOLOG"/>
    <property type="match status" value="1"/>
</dbReference>
<dbReference type="eggNOG" id="ENOG502S8EH">
    <property type="taxonomic scope" value="Eukaryota"/>
</dbReference>
<feature type="compositionally biased region" description="Polar residues" evidence="1">
    <location>
        <begin position="138"/>
        <end position="167"/>
    </location>
</feature>
<dbReference type="OMA" id="GTLYFWA"/>
<reference evidence="3 4" key="1">
    <citation type="journal article" date="2007" name="Nature">
        <title>Evolution of genes and genomes on the Drosophila phylogeny.</title>
        <authorList>
            <consortium name="Drosophila 12 Genomes Consortium"/>
            <person name="Clark A.G."/>
            <person name="Eisen M.B."/>
            <person name="Smith D.R."/>
            <person name="Bergman C.M."/>
            <person name="Oliver B."/>
            <person name="Markow T.A."/>
            <person name="Kaufman T.C."/>
            <person name="Kellis M."/>
            <person name="Gelbart W."/>
            <person name="Iyer V.N."/>
            <person name="Pollard D.A."/>
            <person name="Sackton T.B."/>
            <person name="Larracuente A.M."/>
            <person name="Singh N.D."/>
            <person name="Abad J.P."/>
            <person name="Abt D.N."/>
            <person name="Adryan B."/>
            <person name="Aguade M."/>
            <person name="Akashi H."/>
            <person name="Anderson W.W."/>
            <person name="Aquadro C.F."/>
            <person name="Ardell D.H."/>
            <person name="Arguello R."/>
            <person name="Artieri C.G."/>
            <person name="Barbash D.A."/>
            <person name="Barker D."/>
            <person name="Barsanti P."/>
            <person name="Batterham P."/>
            <person name="Batzoglou S."/>
            <person name="Begun D."/>
            <person name="Bhutkar A."/>
            <person name="Blanco E."/>
            <person name="Bosak S.A."/>
            <person name="Bradley R.K."/>
            <person name="Brand A.D."/>
            <person name="Brent M.R."/>
            <person name="Brooks A.N."/>
            <person name="Brown R.H."/>
            <person name="Butlin R.K."/>
            <person name="Caggese C."/>
            <person name="Calvi B.R."/>
            <person name="Bernardo de Carvalho A."/>
            <person name="Caspi A."/>
            <person name="Castrezana S."/>
            <person name="Celniker S.E."/>
            <person name="Chang J.L."/>
            <person name="Chapple C."/>
            <person name="Chatterji S."/>
            <person name="Chinwalla A."/>
            <person name="Civetta A."/>
            <person name="Clifton S.W."/>
            <person name="Comeron J.M."/>
            <person name="Costello J.C."/>
            <person name="Coyne J.A."/>
            <person name="Daub J."/>
            <person name="David R.G."/>
            <person name="Delcher A.L."/>
            <person name="Delehaunty K."/>
            <person name="Do C.B."/>
            <person name="Ebling H."/>
            <person name="Edwards K."/>
            <person name="Eickbush T."/>
            <person name="Evans J.D."/>
            <person name="Filipski A."/>
            <person name="Findeiss S."/>
            <person name="Freyhult E."/>
            <person name="Fulton L."/>
            <person name="Fulton R."/>
            <person name="Garcia A.C."/>
            <person name="Gardiner A."/>
            <person name="Garfield D.A."/>
            <person name="Garvin B.E."/>
            <person name="Gibson G."/>
            <person name="Gilbert D."/>
            <person name="Gnerre S."/>
            <person name="Godfrey J."/>
            <person name="Good R."/>
            <person name="Gotea V."/>
            <person name="Gravely B."/>
            <person name="Greenberg A.J."/>
            <person name="Griffiths-Jones S."/>
            <person name="Gross S."/>
            <person name="Guigo R."/>
            <person name="Gustafson E.A."/>
            <person name="Haerty W."/>
            <person name="Hahn M.W."/>
            <person name="Halligan D.L."/>
            <person name="Halpern A.L."/>
            <person name="Halter G.M."/>
            <person name="Han M.V."/>
            <person name="Heger A."/>
            <person name="Hillier L."/>
            <person name="Hinrichs A.S."/>
            <person name="Holmes I."/>
            <person name="Hoskins R.A."/>
            <person name="Hubisz M.J."/>
            <person name="Hultmark D."/>
            <person name="Huntley M.A."/>
            <person name="Jaffe D.B."/>
            <person name="Jagadeeshan S."/>
            <person name="Jeck W.R."/>
            <person name="Johnson J."/>
            <person name="Jones C.D."/>
            <person name="Jordan W.C."/>
            <person name="Karpen G.H."/>
            <person name="Kataoka E."/>
            <person name="Keightley P.D."/>
            <person name="Kheradpour P."/>
            <person name="Kirkness E.F."/>
            <person name="Koerich L.B."/>
            <person name="Kristiansen K."/>
            <person name="Kudrna D."/>
            <person name="Kulathinal R.J."/>
            <person name="Kumar S."/>
            <person name="Kwok R."/>
            <person name="Lander E."/>
            <person name="Langley C.H."/>
            <person name="Lapoint R."/>
            <person name="Lazzaro B.P."/>
            <person name="Lee S.J."/>
            <person name="Levesque L."/>
            <person name="Li R."/>
            <person name="Lin C.F."/>
            <person name="Lin M.F."/>
            <person name="Lindblad-Toh K."/>
            <person name="Llopart A."/>
            <person name="Long M."/>
            <person name="Low L."/>
            <person name="Lozovsky E."/>
            <person name="Lu J."/>
            <person name="Luo M."/>
            <person name="Machado C.A."/>
            <person name="Makalowski W."/>
            <person name="Marzo M."/>
            <person name="Matsuda M."/>
            <person name="Matzkin L."/>
            <person name="McAllister B."/>
            <person name="McBride C.S."/>
            <person name="McKernan B."/>
            <person name="McKernan K."/>
            <person name="Mendez-Lago M."/>
            <person name="Minx P."/>
            <person name="Mollenhauer M.U."/>
            <person name="Montooth K."/>
            <person name="Mount S.M."/>
            <person name="Mu X."/>
            <person name="Myers E."/>
            <person name="Negre B."/>
            <person name="Newfeld S."/>
            <person name="Nielsen R."/>
            <person name="Noor M.A."/>
            <person name="O'Grady P."/>
            <person name="Pachter L."/>
            <person name="Papaceit M."/>
            <person name="Parisi M.J."/>
            <person name="Parisi M."/>
            <person name="Parts L."/>
            <person name="Pedersen J.S."/>
            <person name="Pesole G."/>
            <person name="Phillippy A.M."/>
            <person name="Ponting C.P."/>
            <person name="Pop M."/>
            <person name="Porcelli D."/>
            <person name="Powell J.R."/>
            <person name="Prohaska S."/>
            <person name="Pruitt K."/>
            <person name="Puig M."/>
            <person name="Quesneville H."/>
            <person name="Ram K.R."/>
            <person name="Rand D."/>
            <person name="Rasmussen M.D."/>
            <person name="Reed L.K."/>
            <person name="Reenan R."/>
            <person name="Reily A."/>
            <person name="Remington K.A."/>
            <person name="Rieger T.T."/>
            <person name="Ritchie M.G."/>
            <person name="Robin C."/>
            <person name="Rogers Y.H."/>
            <person name="Rohde C."/>
            <person name="Rozas J."/>
            <person name="Rubenfield M.J."/>
            <person name="Ruiz A."/>
            <person name="Russo S."/>
            <person name="Salzberg S.L."/>
            <person name="Sanchez-Gracia A."/>
            <person name="Saranga D.J."/>
            <person name="Sato H."/>
            <person name="Schaeffer S.W."/>
            <person name="Schatz M.C."/>
            <person name="Schlenke T."/>
            <person name="Schwartz R."/>
            <person name="Segarra C."/>
            <person name="Singh R.S."/>
            <person name="Sirot L."/>
            <person name="Sirota M."/>
            <person name="Sisneros N.B."/>
            <person name="Smith C.D."/>
            <person name="Smith T.F."/>
            <person name="Spieth J."/>
            <person name="Stage D.E."/>
            <person name="Stark A."/>
            <person name="Stephan W."/>
            <person name="Strausberg R.L."/>
            <person name="Strempel S."/>
            <person name="Sturgill D."/>
            <person name="Sutton G."/>
            <person name="Sutton G.G."/>
            <person name="Tao W."/>
            <person name="Teichmann S."/>
            <person name="Tobari Y.N."/>
            <person name="Tomimura Y."/>
            <person name="Tsolas J.M."/>
            <person name="Valente V.L."/>
            <person name="Venter E."/>
            <person name="Venter J.C."/>
            <person name="Vicario S."/>
            <person name="Vieira F.G."/>
            <person name="Vilella A.J."/>
            <person name="Villasante A."/>
            <person name="Walenz B."/>
            <person name="Wang J."/>
            <person name="Wasserman M."/>
            <person name="Watts T."/>
            <person name="Wilson D."/>
            <person name="Wilson R.K."/>
            <person name="Wing R.A."/>
            <person name="Wolfner M.F."/>
            <person name="Wong A."/>
            <person name="Wong G.K."/>
            <person name="Wu C.I."/>
            <person name="Wu G."/>
            <person name="Yamamoto D."/>
            <person name="Yang H.P."/>
            <person name="Yang S.P."/>
            <person name="Yorke J.A."/>
            <person name="Yoshida K."/>
            <person name="Zdobnov E."/>
            <person name="Zhang P."/>
            <person name="Zhang Y."/>
            <person name="Zimin A.V."/>
            <person name="Baldwin J."/>
            <person name="Abdouelleil A."/>
            <person name="Abdulkadir J."/>
            <person name="Abebe A."/>
            <person name="Abera B."/>
            <person name="Abreu J."/>
            <person name="Acer S.C."/>
            <person name="Aftuck L."/>
            <person name="Alexander A."/>
            <person name="An P."/>
            <person name="Anderson E."/>
            <person name="Anderson S."/>
            <person name="Arachi H."/>
            <person name="Azer M."/>
            <person name="Bachantsang P."/>
            <person name="Barry A."/>
            <person name="Bayul T."/>
            <person name="Berlin A."/>
            <person name="Bessette D."/>
            <person name="Bloom T."/>
            <person name="Blye J."/>
            <person name="Boguslavskiy L."/>
            <person name="Bonnet C."/>
            <person name="Boukhgalter B."/>
            <person name="Bourzgui I."/>
            <person name="Brown A."/>
            <person name="Cahill P."/>
            <person name="Channer S."/>
            <person name="Cheshatsang Y."/>
            <person name="Chuda L."/>
            <person name="Citroen M."/>
            <person name="Collymore A."/>
            <person name="Cooke P."/>
            <person name="Costello M."/>
            <person name="D'Aco K."/>
            <person name="Daza R."/>
            <person name="De Haan G."/>
            <person name="DeGray S."/>
            <person name="DeMaso C."/>
            <person name="Dhargay N."/>
            <person name="Dooley K."/>
            <person name="Dooley E."/>
            <person name="Doricent M."/>
            <person name="Dorje P."/>
            <person name="Dorjee K."/>
            <person name="Dupes A."/>
            <person name="Elong R."/>
            <person name="Falk J."/>
            <person name="Farina A."/>
            <person name="Faro S."/>
            <person name="Ferguson D."/>
            <person name="Fisher S."/>
            <person name="Foley C.D."/>
            <person name="Franke A."/>
            <person name="Friedrich D."/>
            <person name="Gadbois L."/>
            <person name="Gearin G."/>
            <person name="Gearin C.R."/>
            <person name="Giannoukos G."/>
            <person name="Goode T."/>
            <person name="Graham J."/>
            <person name="Grandbois E."/>
            <person name="Grewal S."/>
            <person name="Gyaltsen K."/>
            <person name="Hafez N."/>
            <person name="Hagos B."/>
            <person name="Hall J."/>
            <person name="Henson C."/>
            <person name="Hollinger A."/>
            <person name="Honan T."/>
            <person name="Huard M.D."/>
            <person name="Hughes L."/>
            <person name="Hurhula B."/>
            <person name="Husby M.E."/>
            <person name="Kamat A."/>
            <person name="Kanga B."/>
            <person name="Kashin S."/>
            <person name="Khazanovich D."/>
            <person name="Kisner P."/>
            <person name="Lance K."/>
            <person name="Lara M."/>
            <person name="Lee W."/>
            <person name="Lennon N."/>
            <person name="Letendre F."/>
            <person name="LeVine R."/>
            <person name="Lipovsky A."/>
            <person name="Liu X."/>
            <person name="Liu J."/>
            <person name="Liu S."/>
            <person name="Lokyitsang T."/>
            <person name="Lokyitsang Y."/>
            <person name="Lubonja R."/>
            <person name="Lui A."/>
            <person name="MacDonald P."/>
            <person name="Magnisalis V."/>
            <person name="Maru K."/>
            <person name="Matthews C."/>
            <person name="McCusker W."/>
            <person name="McDonough S."/>
            <person name="Mehta T."/>
            <person name="Meldrim J."/>
            <person name="Meneus L."/>
            <person name="Mihai O."/>
            <person name="Mihalev A."/>
            <person name="Mihova T."/>
            <person name="Mittelman R."/>
            <person name="Mlenga V."/>
            <person name="Montmayeur A."/>
            <person name="Mulrain L."/>
            <person name="Navidi A."/>
            <person name="Naylor J."/>
            <person name="Negash T."/>
            <person name="Nguyen T."/>
            <person name="Nguyen N."/>
            <person name="Nicol R."/>
            <person name="Norbu C."/>
            <person name="Norbu N."/>
            <person name="Novod N."/>
            <person name="O'Neill B."/>
            <person name="Osman S."/>
            <person name="Markiewicz E."/>
            <person name="Oyono O.L."/>
            <person name="Patti C."/>
            <person name="Phunkhang P."/>
            <person name="Pierre F."/>
            <person name="Priest M."/>
            <person name="Raghuraman S."/>
            <person name="Rege F."/>
            <person name="Reyes R."/>
            <person name="Rise C."/>
            <person name="Rogov P."/>
            <person name="Ross K."/>
            <person name="Ryan E."/>
            <person name="Settipalli S."/>
            <person name="Shea T."/>
            <person name="Sherpa N."/>
            <person name="Shi L."/>
            <person name="Shih D."/>
            <person name="Sparrow T."/>
            <person name="Spaulding J."/>
            <person name="Stalker J."/>
            <person name="Stange-Thomann N."/>
            <person name="Stavropoulos S."/>
            <person name="Stone C."/>
            <person name="Strader C."/>
            <person name="Tesfaye S."/>
            <person name="Thomson T."/>
            <person name="Thoulutsang Y."/>
            <person name="Thoulutsang D."/>
            <person name="Topham K."/>
            <person name="Topping I."/>
            <person name="Tsamla T."/>
            <person name="Vassiliev H."/>
            <person name="Vo A."/>
            <person name="Wangchuk T."/>
            <person name="Wangdi T."/>
            <person name="Weiand M."/>
            <person name="Wilkinson J."/>
            <person name="Wilson A."/>
            <person name="Yadav S."/>
            <person name="Young G."/>
            <person name="Yu Q."/>
            <person name="Zembek L."/>
            <person name="Zhong D."/>
            <person name="Zimmer A."/>
            <person name="Zwirko Z."/>
            <person name="Jaffe D.B."/>
            <person name="Alvarez P."/>
            <person name="Brockman W."/>
            <person name="Butler J."/>
            <person name="Chin C."/>
            <person name="Gnerre S."/>
            <person name="Grabherr M."/>
            <person name="Kleber M."/>
            <person name="Mauceli E."/>
            <person name="MacCallum I."/>
        </authorList>
    </citation>
    <scope>NUCLEOTIDE SEQUENCE [LARGE SCALE GENOMIC DNA]</scope>
    <source>
        <strain evidence="4">Tucson 15287-2541.00</strain>
    </source>
</reference>
<evidence type="ECO:0000313" key="3">
    <source>
        <dbReference type="EMBL" id="EDW01311.1"/>
    </source>
</evidence>
<dbReference type="HOGENOM" id="CLU_095449_0_0_1"/>
<protein>
    <submittedName>
        <fullName evidence="3">GH21370</fullName>
    </submittedName>
</protein>
<dbReference type="GO" id="GO:0033617">
    <property type="term" value="P:mitochondrial respiratory chain complex IV assembly"/>
    <property type="evidence" value="ECO:0007669"/>
    <property type="project" value="TreeGrafter"/>
</dbReference>
<dbReference type="PhylomeDB" id="B4J8P4"/>
<sequence>MPIIKLRMPSNRTLGNICVYGAVISISAVMYMRWRLEDRVRSTEYYKLALKTLRQHKGAIGLLGEPIKESGFDMSNVNNTCDANQAQLEISVRGPKDKGTVFFWATNKLESGWLIDRLELETKQHPNKRFLLKKPNDSESPTDPEYQQQNSTELPSGDRNYTVQQYPQPIPLHQPEEPAPYVHTADGGRMG</sequence>
<evidence type="ECO:0000256" key="1">
    <source>
        <dbReference type="SAM" id="MobiDB-lite"/>
    </source>
</evidence>
<dbReference type="PANTHER" id="PTHR47148">
    <property type="entry name" value="CYTOCHROME C OXIDASE ASSEMBLY FACTOR 1 HOMOLOG"/>
    <property type="match status" value="1"/>
</dbReference>
<accession>B4J8P4</accession>
<name>B4J8P4_DROGR</name>
<dbReference type="STRING" id="7222.B4J8P4"/>
<dbReference type="AlphaFoldDB" id="B4J8P4"/>
<keyword evidence="2" id="KW-0812">Transmembrane</keyword>
<organism evidence="4">
    <name type="scientific">Drosophila grimshawi</name>
    <name type="common">Hawaiian fruit fly</name>
    <name type="synonym">Idiomyia grimshawi</name>
    <dbReference type="NCBI Taxonomy" id="7222"/>
    <lineage>
        <taxon>Eukaryota</taxon>
        <taxon>Metazoa</taxon>
        <taxon>Ecdysozoa</taxon>
        <taxon>Arthropoda</taxon>
        <taxon>Hexapoda</taxon>
        <taxon>Insecta</taxon>
        <taxon>Pterygota</taxon>
        <taxon>Neoptera</taxon>
        <taxon>Endopterygota</taxon>
        <taxon>Diptera</taxon>
        <taxon>Brachycera</taxon>
        <taxon>Muscomorpha</taxon>
        <taxon>Ephydroidea</taxon>
        <taxon>Drosophilidae</taxon>
        <taxon>Drosophila</taxon>
        <taxon>Hawaiian Drosophila</taxon>
    </lineage>
</organism>
<keyword evidence="2" id="KW-0472">Membrane</keyword>
<evidence type="ECO:0000256" key="2">
    <source>
        <dbReference type="SAM" id="Phobius"/>
    </source>
</evidence>
<keyword evidence="2" id="KW-1133">Transmembrane helix</keyword>
<dbReference type="InParanoid" id="B4J8P4"/>
<feature type="transmembrane region" description="Helical" evidence="2">
    <location>
        <begin position="14"/>
        <end position="32"/>
    </location>
</feature>
<dbReference type="InterPro" id="IPR014807">
    <property type="entry name" value="Coa1"/>
</dbReference>
<gene>
    <name evidence="3" type="primary">Dgri\GH21370</name>
    <name evidence="3" type="ORF">Dgri_GH21370</name>
</gene>
<dbReference type="EMBL" id="CH916367">
    <property type="protein sequence ID" value="EDW01311.1"/>
    <property type="molecule type" value="Genomic_DNA"/>
</dbReference>
<dbReference type="Pfam" id="PF08695">
    <property type="entry name" value="Coa1"/>
    <property type="match status" value="1"/>
</dbReference>
<dbReference type="FunCoup" id="B4J8P4">
    <property type="interactions" value="4"/>
</dbReference>
<dbReference type="OrthoDB" id="10037790at2759"/>
<evidence type="ECO:0000313" key="4">
    <source>
        <dbReference type="Proteomes" id="UP000001070"/>
    </source>
</evidence>
<keyword evidence="4" id="KW-1185">Reference proteome</keyword>
<proteinExistence type="predicted"/>
<feature type="region of interest" description="Disordered" evidence="1">
    <location>
        <begin position="126"/>
        <end position="191"/>
    </location>
</feature>
<dbReference type="Proteomes" id="UP000001070">
    <property type="component" value="Unassembled WGS sequence"/>
</dbReference>
<dbReference type="GO" id="GO:0005743">
    <property type="term" value="C:mitochondrial inner membrane"/>
    <property type="evidence" value="ECO:0007669"/>
    <property type="project" value="TreeGrafter"/>
</dbReference>
<dbReference type="GO" id="GO:0032981">
    <property type="term" value="P:mitochondrial respiratory chain complex I assembly"/>
    <property type="evidence" value="ECO:0007669"/>
    <property type="project" value="TreeGrafter"/>
</dbReference>